<keyword evidence="4" id="KW-0874">Quinone</keyword>
<protein>
    <recommendedName>
        <fullName evidence="11">Vitamin K epoxide reductase domain-containing protein</fullName>
    </recommendedName>
</protein>
<evidence type="ECO:0000256" key="5">
    <source>
        <dbReference type="ARBA" id="ARBA00022989"/>
    </source>
</evidence>
<dbReference type="Pfam" id="PF07884">
    <property type="entry name" value="VKOR"/>
    <property type="match status" value="1"/>
</dbReference>
<keyword evidence="5 10" id="KW-1133">Transmembrane helix</keyword>
<evidence type="ECO:0000256" key="1">
    <source>
        <dbReference type="ARBA" id="ARBA00004141"/>
    </source>
</evidence>
<dbReference type="InterPro" id="IPR012932">
    <property type="entry name" value="VKOR"/>
</dbReference>
<comment type="subcellular location">
    <subcellularLocation>
        <location evidence="1">Membrane</location>
        <topology evidence="1">Multi-pass membrane protein</topology>
    </subcellularLocation>
</comment>
<dbReference type="EMBL" id="PFPK01000039">
    <property type="protein sequence ID" value="PIZ94558.1"/>
    <property type="molecule type" value="Genomic_DNA"/>
</dbReference>
<dbReference type="Proteomes" id="UP000228568">
    <property type="component" value="Unassembled WGS sequence"/>
</dbReference>
<feature type="transmembrane region" description="Helical" evidence="10">
    <location>
        <begin position="29"/>
        <end position="49"/>
    </location>
</feature>
<dbReference type="Gene3D" id="1.20.1440.130">
    <property type="entry name" value="VKOR domain"/>
    <property type="match status" value="1"/>
</dbReference>
<evidence type="ECO:0000256" key="2">
    <source>
        <dbReference type="ARBA" id="ARBA00006214"/>
    </source>
</evidence>
<evidence type="ECO:0000256" key="3">
    <source>
        <dbReference type="ARBA" id="ARBA00022692"/>
    </source>
</evidence>
<name>A0A2M7V793_9BACT</name>
<evidence type="ECO:0000313" key="12">
    <source>
        <dbReference type="EMBL" id="PIZ94558.1"/>
    </source>
</evidence>
<keyword evidence="7 10" id="KW-0472">Membrane</keyword>
<keyword evidence="8" id="KW-1015">Disulfide bond</keyword>
<evidence type="ECO:0000256" key="4">
    <source>
        <dbReference type="ARBA" id="ARBA00022719"/>
    </source>
</evidence>
<evidence type="ECO:0000256" key="10">
    <source>
        <dbReference type="SAM" id="Phobius"/>
    </source>
</evidence>
<organism evidence="12 13">
    <name type="scientific">Candidatus Magasanikbacteria bacterium CG_4_10_14_0_2_um_filter_37_12</name>
    <dbReference type="NCBI Taxonomy" id="1974637"/>
    <lineage>
        <taxon>Bacteria</taxon>
        <taxon>Candidatus Magasanikiibacteriota</taxon>
    </lineage>
</organism>
<evidence type="ECO:0000259" key="11">
    <source>
        <dbReference type="SMART" id="SM00756"/>
    </source>
</evidence>
<feature type="domain" description="Vitamin K epoxide reductase" evidence="11">
    <location>
        <begin position="26"/>
        <end position="158"/>
    </location>
</feature>
<feature type="transmembrane region" description="Helical" evidence="10">
    <location>
        <begin position="133"/>
        <end position="159"/>
    </location>
</feature>
<comment type="similarity">
    <text evidence="2">Belongs to the VKOR family.</text>
</comment>
<feature type="transmembrane region" description="Helical" evidence="10">
    <location>
        <begin position="77"/>
        <end position="100"/>
    </location>
</feature>
<evidence type="ECO:0000313" key="13">
    <source>
        <dbReference type="Proteomes" id="UP000228568"/>
    </source>
</evidence>
<dbReference type="SMART" id="SM00756">
    <property type="entry name" value="VKc"/>
    <property type="match status" value="1"/>
</dbReference>
<feature type="transmembrane region" description="Helical" evidence="10">
    <location>
        <begin position="107"/>
        <end position="127"/>
    </location>
</feature>
<dbReference type="InterPro" id="IPR038354">
    <property type="entry name" value="VKOR_sf"/>
</dbReference>
<proteinExistence type="inferred from homology"/>
<sequence length="166" mass="18592">MMDSNPSSNNISPPYNESCEEHNKTKIKFAVLFLIFSIIGFCDSTFLAIKNLTGSYIGCGVNGGCDIVTSSVYSTLFGIPVALFGTLYYLSILLLVVFYLDKKKIKILLWISRITVVGFLASIYFVYLQLFVIHSICYFCMGSAITSTSLFVVGMVYLYRQNKQNI</sequence>
<accession>A0A2M7V793</accession>
<keyword evidence="6" id="KW-0560">Oxidoreductase</keyword>
<evidence type="ECO:0000256" key="7">
    <source>
        <dbReference type="ARBA" id="ARBA00023136"/>
    </source>
</evidence>
<gene>
    <name evidence="12" type="ORF">COX81_03195</name>
</gene>
<evidence type="ECO:0000256" key="6">
    <source>
        <dbReference type="ARBA" id="ARBA00023002"/>
    </source>
</evidence>
<dbReference type="GO" id="GO:0048038">
    <property type="term" value="F:quinone binding"/>
    <property type="evidence" value="ECO:0007669"/>
    <property type="project" value="UniProtKB-KW"/>
</dbReference>
<comment type="caution">
    <text evidence="12">The sequence shown here is derived from an EMBL/GenBank/DDBJ whole genome shotgun (WGS) entry which is preliminary data.</text>
</comment>
<dbReference type="PANTHER" id="PTHR34573:SF1">
    <property type="entry name" value="VITAMIN K EPOXIDE REDUCTASE DOMAIN-CONTAINING PROTEIN"/>
    <property type="match status" value="1"/>
</dbReference>
<evidence type="ECO:0000256" key="9">
    <source>
        <dbReference type="ARBA" id="ARBA00023284"/>
    </source>
</evidence>
<dbReference type="GO" id="GO:0016020">
    <property type="term" value="C:membrane"/>
    <property type="evidence" value="ECO:0007669"/>
    <property type="project" value="UniProtKB-SubCell"/>
</dbReference>
<dbReference type="PANTHER" id="PTHR34573">
    <property type="entry name" value="VKC DOMAIN-CONTAINING PROTEIN"/>
    <property type="match status" value="1"/>
</dbReference>
<dbReference type="AlphaFoldDB" id="A0A2M7V793"/>
<reference evidence="13" key="1">
    <citation type="submission" date="2017-09" db="EMBL/GenBank/DDBJ databases">
        <title>Depth-based differentiation of microbial function through sediment-hosted aquifers and enrichment of novel symbionts in the deep terrestrial subsurface.</title>
        <authorList>
            <person name="Probst A.J."/>
            <person name="Ladd B."/>
            <person name="Jarett J.K."/>
            <person name="Geller-Mcgrath D.E."/>
            <person name="Sieber C.M.K."/>
            <person name="Emerson J.B."/>
            <person name="Anantharaman K."/>
            <person name="Thomas B.C."/>
            <person name="Malmstrom R."/>
            <person name="Stieglmeier M."/>
            <person name="Klingl A."/>
            <person name="Woyke T."/>
            <person name="Ryan C.M."/>
            <person name="Banfield J.F."/>
        </authorList>
    </citation>
    <scope>NUCLEOTIDE SEQUENCE [LARGE SCALE GENOMIC DNA]</scope>
</reference>
<dbReference type="InterPro" id="IPR044698">
    <property type="entry name" value="VKOR/LTO1"/>
</dbReference>
<evidence type="ECO:0000256" key="8">
    <source>
        <dbReference type="ARBA" id="ARBA00023157"/>
    </source>
</evidence>
<keyword evidence="9" id="KW-0676">Redox-active center</keyword>
<dbReference type="CDD" id="cd12916">
    <property type="entry name" value="VKOR_1"/>
    <property type="match status" value="1"/>
</dbReference>
<dbReference type="GO" id="GO:0016491">
    <property type="term" value="F:oxidoreductase activity"/>
    <property type="evidence" value="ECO:0007669"/>
    <property type="project" value="UniProtKB-KW"/>
</dbReference>
<keyword evidence="3 10" id="KW-0812">Transmembrane</keyword>